<keyword evidence="2" id="KW-1185">Reference proteome</keyword>
<reference evidence="1" key="1">
    <citation type="journal article" date="2021" name="Cell">
        <title>Tracing the genetic footprints of vertebrate landing in non-teleost ray-finned fishes.</title>
        <authorList>
            <person name="Bi X."/>
            <person name="Wang K."/>
            <person name="Yang L."/>
            <person name="Pan H."/>
            <person name="Jiang H."/>
            <person name="Wei Q."/>
            <person name="Fang M."/>
            <person name="Yu H."/>
            <person name="Zhu C."/>
            <person name="Cai Y."/>
            <person name="He Y."/>
            <person name="Gan X."/>
            <person name="Zeng H."/>
            <person name="Yu D."/>
            <person name="Zhu Y."/>
            <person name="Jiang H."/>
            <person name="Qiu Q."/>
            <person name="Yang H."/>
            <person name="Zhang Y.E."/>
            <person name="Wang W."/>
            <person name="Zhu M."/>
            <person name="He S."/>
            <person name="Zhang G."/>
        </authorList>
    </citation>
    <scope>NUCLEOTIDE SEQUENCE</scope>
    <source>
        <strain evidence="1">Pddl_001</strain>
    </source>
</reference>
<feature type="non-terminal residue" evidence="1">
    <location>
        <position position="1"/>
    </location>
</feature>
<proteinExistence type="predicted"/>
<organism evidence="1 2">
    <name type="scientific">Polyodon spathula</name>
    <name type="common">North American paddlefish</name>
    <name type="synonym">Squalus spathula</name>
    <dbReference type="NCBI Taxonomy" id="7913"/>
    <lineage>
        <taxon>Eukaryota</taxon>
        <taxon>Metazoa</taxon>
        <taxon>Chordata</taxon>
        <taxon>Craniata</taxon>
        <taxon>Vertebrata</taxon>
        <taxon>Euteleostomi</taxon>
        <taxon>Actinopterygii</taxon>
        <taxon>Chondrostei</taxon>
        <taxon>Acipenseriformes</taxon>
        <taxon>Polyodontidae</taxon>
        <taxon>Polyodon</taxon>
    </lineage>
</organism>
<evidence type="ECO:0000313" key="2">
    <source>
        <dbReference type="Proteomes" id="UP001166093"/>
    </source>
</evidence>
<dbReference type="Proteomes" id="UP001166093">
    <property type="component" value="Unassembled WGS sequence"/>
</dbReference>
<evidence type="ECO:0000313" key="1">
    <source>
        <dbReference type="EMBL" id="MBN3274093.1"/>
    </source>
</evidence>
<sequence>MAEEQIILAVSKYLELYNKGHKTYKDTPERENICNSPHSSGELKVGVLRSHVKASFLFYTQELNNEYKAAIGLWGDKGLPCRIPSEDRRLRTARTRTCTSVLLPGGYCSIVPSLVLYSRNLYQCATNNNFPFLSKLTTPYTKIQVSCTRERHSQRPIEQEFPFYCFLPAVKWEKRRRDYCGPGIDGYLDGKVRRDRITSLRKSVPKREKLLIQHPTDPLTIANELPAPQSLFDERSMNLSEKEIFDLFEKMMVSTTSFSILDVCDTCPRPFKTAL</sequence>
<protein>
    <submittedName>
        <fullName evidence="1">DIAP2 protein</fullName>
    </submittedName>
</protein>
<dbReference type="EMBL" id="JAAWVQ010036644">
    <property type="protein sequence ID" value="MBN3274093.1"/>
    <property type="molecule type" value="Genomic_DNA"/>
</dbReference>
<feature type="non-terminal residue" evidence="1">
    <location>
        <position position="275"/>
    </location>
</feature>
<name>A0ABS2XJ63_POLSP</name>
<comment type="caution">
    <text evidence="1">The sequence shown here is derived from an EMBL/GenBank/DDBJ whole genome shotgun (WGS) entry which is preliminary data.</text>
</comment>
<accession>A0ABS2XJ63</accession>
<gene>
    <name evidence="1" type="primary">Diaph2_2</name>
    <name evidence="1" type="ORF">GTO93_0010137</name>
</gene>